<gene>
    <name evidence="1" type="ORF">MTX78_19785</name>
</gene>
<accession>A0ABY4CVP8</accession>
<evidence type="ECO:0008006" key="3">
    <source>
        <dbReference type="Google" id="ProtNLM"/>
    </source>
</evidence>
<protein>
    <recommendedName>
        <fullName evidence="3">PglZ domain-containing protein</fullName>
    </recommendedName>
</protein>
<organism evidence="1 2">
    <name type="scientific">Hymenobacter tibetensis</name>
    <dbReference type="NCBI Taxonomy" id="497967"/>
    <lineage>
        <taxon>Bacteria</taxon>
        <taxon>Pseudomonadati</taxon>
        <taxon>Bacteroidota</taxon>
        <taxon>Cytophagia</taxon>
        <taxon>Cytophagales</taxon>
        <taxon>Hymenobacteraceae</taxon>
        <taxon>Hymenobacter</taxon>
    </lineage>
</organism>
<proteinExistence type="predicted"/>
<dbReference type="Proteomes" id="UP000831113">
    <property type="component" value="Chromosome"/>
</dbReference>
<name>A0ABY4CVP8_9BACT</name>
<evidence type="ECO:0000313" key="2">
    <source>
        <dbReference type="Proteomes" id="UP000831113"/>
    </source>
</evidence>
<dbReference type="EMBL" id="CP094669">
    <property type="protein sequence ID" value="UOG74346.1"/>
    <property type="molecule type" value="Genomic_DNA"/>
</dbReference>
<dbReference type="RefSeq" id="WP_243797665.1">
    <property type="nucleotide sequence ID" value="NZ_CP094669.1"/>
</dbReference>
<keyword evidence="2" id="KW-1185">Reference proteome</keyword>
<evidence type="ECO:0000313" key="1">
    <source>
        <dbReference type="EMBL" id="UOG74346.1"/>
    </source>
</evidence>
<reference evidence="1 2" key="1">
    <citation type="submission" date="2022-03" db="EMBL/GenBank/DDBJ databases">
        <title>Hymenobactersp. isolated from the air.</title>
        <authorList>
            <person name="Won M."/>
            <person name="Kwon S.-W."/>
        </authorList>
    </citation>
    <scope>NUCLEOTIDE SEQUENCE [LARGE SCALE GENOMIC DNA]</scope>
    <source>
        <strain evidence="1 2">KACC 21982</strain>
    </source>
</reference>
<sequence>MLPALSSFLLLDPHGDARVPVGYAVVATELEWLRETTSIGLSAPPIVVRGLELTRWVRKWWEARGGECQELVSPGYTLQRLVATLPTATAQAIAEELHTHWGADTWPAPLTLPAVLTALYPAAQALWKSDSNNEPAAVAAIAGQWLAWLHHTDQVEWPSQHVALLTAWLAEWEKAAPQAALLMPLDPAMALTTYQAWVGLAPAPLARPLRQAFAWAGPCPAPVPAPWSAAARQYWETDLPRYVDARPTGTEASLAVAAWWAQTNNQLLHPDLLPLVLNVAVQYVSQHRAALTADLLRTLRASMAPEDYARLVRYLPPPEPGPLPDEPEAVLRWTTDEYLPYRLWQATLDQPDEAAIATVRHHALAFGAWLLTTYPARLVGATHPYQHLYWAQPNRVLPQSPNEVVVWVIADGLSWADARFVAQKTGELSANRLSTTEAARCFGLLPTITHFTKVPVRAGIPYQNTLGRLPELASAATADVRDSQDPVQRASQLAGGQLLVWKPLQPDAAYHESAEASVVRRNALGILTTLAQTIVDVAQEIPRSLALRVLLTTDHGRMAGLGTRAVTVPEGFEAHGRVAYRLVPGPPPAPSPDIEWLDPEFFSLPGWAGVVRDERSFRKLRKDGSQAGGPDNFSHGGIWPEEVVVPWLTIQRDAVPIKITGSATGRARAGSTGTITLQLFNEADRPVRLRRLQISWTGTPPFEAEVSTTLSGQQSTSVSVPLSNWPDGLRIGTATLFITVELADGREQQFSLTNQLSTDEFQTRQVDLLGDL</sequence>